<feature type="transmembrane region" description="Helical" evidence="2">
    <location>
        <begin position="76"/>
        <end position="95"/>
    </location>
</feature>
<feature type="transmembrane region" description="Helical" evidence="2">
    <location>
        <begin position="256"/>
        <end position="275"/>
    </location>
</feature>
<accession>A0A250IGG4</accession>
<dbReference type="AlphaFoldDB" id="A0A250IGG4"/>
<keyword evidence="2" id="KW-0472">Membrane</keyword>
<dbReference type="Proteomes" id="UP000217289">
    <property type="component" value="Chromosome"/>
</dbReference>
<evidence type="ECO:0000313" key="4">
    <source>
        <dbReference type="EMBL" id="ATB30310.1"/>
    </source>
</evidence>
<feature type="region of interest" description="Disordered" evidence="1">
    <location>
        <begin position="27"/>
        <end position="61"/>
    </location>
</feature>
<feature type="chain" id="PRO_5013123465" evidence="3">
    <location>
        <begin position="22"/>
        <end position="351"/>
    </location>
</feature>
<reference evidence="4 5" key="1">
    <citation type="submission" date="2017-06" db="EMBL/GenBank/DDBJ databases">
        <authorList>
            <person name="Kim H.J."/>
            <person name="Triplett B.A."/>
        </authorList>
    </citation>
    <scope>NUCLEOTIDE SEQUENCE [LARGE SCALE GENOMIC DNA]</scope>
    <source>
        <strain evidence="4 5">DSM 14713</strain>
    </source>
</reference>
<dbReference type="OrthoDB" id="5526687at2"/>
<feature type="transmembrane region" description="Helical" evidence="2">
    <location>
        <begin position="194"/>
        <end position="216"/>
    </location>
</feature>
<proteinExistence type="predicted"/>
<keyword evidence="2" id="KW-1133">Transmembrane helix</keyword>
<evidence type="ECO:0000256" key="3">
    <source>
        <dbReference type="SAM" id="SignalP"/>
    </source>
</evidence>
<feature type="transmembrane region" description="Helical" evidence="2">
    <location>
        <begin position="223"/>
        <end position="244"/>
    </location>
</feature>
<keyword evidence="3" id="KW-0732">Signal</keyword>
<name>A0A250IGG4_9BACT</name>
<evidence type="ECO:0000313" key="5">
    <source>
        <dbReference type="Proteomes" id="UP000217289"/>
    </source>
</evidence>
<evidence type="ECO:0000256" key="1">
    <source>
        <dbReference type="SAM" id="MobiDB-lite"/>
    </source>
</evidence>
<feature type="signal peptide" evidence="3">
    <location>
        <begin position="1"/>
        <end position="21"/>
    </location>
</feature>
<keyword evidence="2" id="KW-0812">Transmembrane</keyword>
<dbReference type="EMBL" id="CP022163">
    <property type="protein sequence ID" value="ATB30310.1"/>
    <property type="molecule type" value="Genomic_DNA"/>
</dbReference>
<feature type="compositionally biased region" description="Pro residues" evidence="1">
    <location>
        <begin position="28"/>
        <end position="52"/>
    </location>
</feature>
<protein>
    <submittedName>
        <fullName evidence="4">Uncharacterized protein</fullName>
    </submittedName>
</protein>
<keyword evidence="5" id="KW-1185">Reference proteome</keyword>
<evidence type="ECO:0000256" key="2">
    <source>
        <dbReference type="SAM" id="Phobius"/>
    </source>
</evidence>
<feature type="transmembrane region" description="Helical" evidence="2">
    <location>
        <begin position="107"/>
        <end position="128"/>
    </location>
</feature>
<organism evidence="4 5">
    <name type="scientific">Melittangium boletus DSM 14713</name>
    <dbReference type="NCBI Taxonomy" id="1294270"/>
    <lineage>
        <taxon>Bacteria</taxon>
        <taxon>Pseudomonadati</taxon>
        <taxon>Myxococcota</taxon>
        <taxon>Myxococcia</taxon>
        <taxon>Myxococcales</taxon>
        <taxon>Cystobacterineae</taxon>
        <taxon>Archangiaceae</taxon>
        <taxon>Melittangium</taxon>
    </lineage>
</organism>
<dbReference type="RefSeq" id="WP_157775236.1">
    <property type="nucleotide sequence ID" value="NZ_CP022163.1"/>
</dbReference>
<feature type="transmembrane region" description="Helical" evidence="2">
    <location>
        <begin position="282"/>
        <end position="300"/>
    </location>
</feature>
<dbReference type="KEGG" id="mbd:MEBOL_003770"/>
<feature type="transmembrane region" description="Helical" evidence="2">
    <location>
        <begin position="134"/>
        <end position="151"/>
    </location>
</feature>
<gene>
    <name evidence="4" type="ORF">MEBOL_003770</name>
</gene>
<sequence length="351" mass="35967">MRLAVSLMCLGLLGVQGVARAQQQPTPAYVPPPVEQTAPVPAPQYVPPPPSQGPVETPGERAERYSRYSRFSSGEGGLLLIFTELIGGAVTGAFYGHSLENRNGAYVGGVVTGLTLGTAAAVYQYYVPVERNEAALSAAGAALGFLAGFGYGTQANLSDKSRAVTALLTTQLGIIGVLAATAPVGDVSDGDTSLVAMSALYAFVLTGLTQATVALANEGKDRINLAPSLVAPLVGMGIGGLLAVPFELRPSRVFKLTALPLGVGAVLLVVGTALADGPAVPLSAMGGVAATFVITLLATADEPNAYPPSHTGRRLRSQRADSFKAMPVPVFMRSGERGDSLTAGPGMMLRF</sequence>
<feature type="transmembrane region" description="Helical" evidence="2">
    <location>
        <begin position="163"/>
        <end position="182"/>
    </location>
</feature>